<dbReference type="HOGENOM" id="CLU_2929669_0_0_1"/>
<dbReference type="AlphaFoldDB" id="J3ML26"/>
<reference evidence="1" key="2">
    <citation type="submission" date="2013-04" db="UniProtKB">
        <authorList>
            <consortium name="EnsemblPlants"/>
        </authorList>
    </citation>
    <scope>IDENTIFICATION</scope>
</reference>
<dbReference type="Gramene" id="OB07G21080.1">
    <property type="protein sequence ID" value="OB07G21080.1"/>
    <property type="gene ID" value="OB07G21080"/>
</dbReference>
<dbReference type="EnsemblPlants" id="OB07G21080.1">
    <property type="protein sequence ID" value="OB07G21080.1"/>
    <property type="gene ID" value="OB07G21080"/>
</dbReference>
<protein>
    <submittedName>
        <fullName evidence="1">Uncharacterized protein</fullName>
    </submittedName>
</protein>
<evidence type="ECO:0000313" key="2">
    <source>
        <dbReference type="Proteomes" id="UP000006038"/>
    </source>
</evidence>
<organism evidence="1">
    <name type="scientific">Oryza brachyantha</name>
    <name type="common">malo sina</name>
    <dbReference type="NCBI Taxonomy" id="4533"/>
    <lineage>
        <taxon>Eukaryota</taxon>
        <taxon>Viridiplantae</taxon>
        <taxon>Streptophyta</taxon>
        <taxon>Embryophyta</taxon>
        <taxon>Tracheophyta</taxon>
        <taxon>Spermatophyta</taxon>
        <taxon>Magnoliopsida</taxon>
        <taxon>Liliopsida</taxon>
        <taxon>Poales</taxon>
        <taxon>Poaceae</taxon>
        <taxon>BOP clade</taxon>
        <taxon>Oryzoideae</taxon>
        <taxon>Oryzeae</taxon>
        <taxon>Oryzinae</taxon>
        <taxon>Oryza</taxon>
    </lineage>
</organism>
<dbReference type="Proteomes" id="UP000006038">
    <property type="component" value="Chromosome 7"/>
</dbReference>
<proteinExistence type="predicted"/>
<accession>J3ML26</accession>
<reference evidence="1" key="1">
    <citation type="journal article" date="2013" name="Nat. Commun.">
        <title>Whole-genome sequencing of Oryza brachyantha reveals mechanisms underlying Oryza genome evolution.</title>
        <authorList>
            <person name="Chen J."/>
            <person name="Huang Q."/>
            <person name="Gao D."/>
            <person name="Wang J."/>
            <person name="Lang Y."/>
            <person name="Liu T."/>
            <person name="Li B."/>
            <person name="Bai Z."/>
            <person name="Luis Goicoechea J."/>
            <person name="Liang C."/>
            <person name="Chen C."/>
            <person name="Zhang W."/>
            <person name="Sun S."/>
            <person name="Liao Y."/>
            <person name="Zhang X."/>
            <person name="Yang L."/>
            <person name="Song C."/>
            <person name="Wang M."/>
            <person name="Shi J."/>
            <person name="Liu G."/>
            <person name="Liu J."/>
            <person name="Zhou H."/>
            <person name="Zhou W."/>
            <person name="Yu Q."/>
            <person name="An N."/>
            <person name="Chen Y."/>
            <person name="Cai Q."/>
            <person name="Wang B."/>
            <person name="Liu B."/>
            <person name="Min J."/>
            <person name="Huang Y."/>
            <person name="Wu H."/>
            <person name="Li Z."/>
            <person name="Zhang Y."/>
            <person name="Yin Y."/>
            <person name="Song W."/>
            <person name="Jiang J."/>
            <person name="Jackson S.A."/>
            <person name="Wing R.A."/>
            <person name="Wang J."/>
            <person name="Chen M."/>
        </authorList>
    </citation>
    <scope>NUCLEOTIDE SEQUENCE [LARGE SCALE GENOMIC DNA]</scope>
    <source>
        <strain evidence="1">cv. IRGC 101232</strain>
    </source>
</reference>
<sequence>NFDVPFHVLLIQNFMSSLSGKKCNAKLSDETNLIVDLIQTYRIKVMTNSFFHVIKHLLIYT</sequence>
<evidence type="ECO:0000313" key="1">
    <source>
        <dbReference type="EnsemblPlants" id="OB07G21080.1"/>
    </source>
</evidence>
<name>J3ML26_ORYBR</name>
<keyword evidence="2" id="KW-1185">Reference proteome</keyword>